<dbReference type="PANTHER" id="PTHR30561:SF1">
    <property type="entry name" value="MULTIDRUG TRANSPORTER EMRE"/>
    <property type="match status" value="1"/>
</dbReference>
<name>A0A1N7KTH4_9BACL</name>
<keyword evidence="5 8" id="KW-1133">Transmembrane helix</keyword>
<dbReference type="EMBL" id="FTOO01000002">
    <property type="protein sequence ID" value="SIS64918.1"/>
    <property type="molecule type" value="Genomic_DNA"/>
</dbReference>
<evidence type="ECO:0000256" key="2">
    <source>
        <dbReference type="ARBA" id="ARBA00022448"/>
    </source>
</evidence>
<dbReference type="SUPFAM" id="SSF103481">
    <property type="entry name" value="Multidrug resistance efflux transporter EmrE"/>
    <property type="match status" value="1"/>
</dbReference>
<evidence type="ECO:0000256" key="5">
    <source>
        <dbReference type="ARBA" id="ARBA00022989"/>
    </source>
</evidence>
<comment type="subcellular location">
    <subcellularLocation>
        <location evidence="1 7">Cell membrane</location>
        <topology evidence="1 7">Multi-pass membrane protein</topology>
    </subcellularLocation>
</comment>
<evidence type="ECO:0000256" key="8">
    <source>
        <dbReference type="SAM" id="Phobius"/>
    </source>
</evidence>
<dbReference type="STRING" id="252246.SAMN05421799_102176"/>
<evidence type="ECO:0000256" key="1">
    <source>
        <dbReference type="ARBA" id="ARBA00004651"/>
    </source>
</evidence>
<dbReference type="Proteomes" id="UP000186156">
    <property type="component" value="Unassembled WGS sequence"/>
</dbReference>
<evidence type="ECO:0000313" key="10">
    <source>
        <dbReference type="Proteomes" id="UP000186156"/>
    </source>
</evidence>
<feature type="transmembrane region" description="Helical" evidence="8">
    <location>
        <begin position="84"/>
        <end position="102"/>
    </location>
</feature>
<feature type="transmembrane region" description="Helical" evidence="8">
    <location>
        <begin position="26"/>
        <end position="46"/>
    </location>
</feature>
<dbReference type="GO" id="GO:0022857">
    <property type="term" value="F:transmembrane transporter activity"/>
    <property type="evidence" value="ECO:0007669"/>
    <property type="project" value="InterPro"/>
</dbReference>
<evidence type="ECO:0000256" key="4">
    <source>
        <dbReference type="ARBA" id="ARBA00022692"/>
    </source>
</evidence>
<keyword evidence="2" id="KW-0813">Transport</keyword>
<dbReference type="Gene3D" id="1.10.3730.20">
    <property type="match status" value="1"/>
</dbReference>
<evidence type="ECO:0000313" key="9">
    <source>
        <dbReference type="EMBL" id="SIS64918.1"/>
    </source>
</evidence>
<dbReference type="FunFam" id="1.10.3730.20:FF:000001">
    <property type="entry name" value="Quaternary ammonium compound resistance transporter SugE"/>
    <property type="match status" value="1"/>
</dbReference>
<dbReference type="InterPro" id="IPR037185">
    <property type="entry name" value="EmrE-like"/>
</dbReference>
<evidence type="ECO:0000256" key="7">
    <source>
        <dbReference type="RuleBase" id="RU003942"/>
    </source>
</evidence>
<feature type="transmembrane region" description="Helical" evidence="8">
    <location>
        <begin position="58"/>
        <end position="78"/>
    </location>
</feature>
<keyword evidence="6 8" id="KW-0472">Membrane</keyword>
<keyword evidence="10" id="KW-1185">Reference proteome</keyword>
<evidence type="ECO:0000256" key="3">
    <source>
        <dbReference type="ARBA" id="ARBA00022475"/>
    </source>
</evidence>
<keyword evidence="3" id="KW-1003">Cell membrane</keyword>
<reference evidence="10" key="1">
    <citation type="submission" date="2017-01" db="EMBL/GenBank/DDBJ databases">
        <authorList>
            <person name="Varghese N."/>
            <person name="Submissions S."/>
        </authorList>
    </citation>
    <scope>NUCLEOTIDE SEQUENCE [LARGE SCALE GENOMIC DNA]</scope>
    <source>
        <strain evidence="10">DSM 16176</strain>
    </source>
</reference>
<comment type="similarity">
    <text evidence="7">Belongs to the drug/metabolite transporter (DMT) superfamily. Small multidrug resistance (SMR) (TC 2.A.7.1) family.</text>
</comment>
<dbReference type="InterPro" id="IPR000390">
    <property type="entry name" value="Small_drug/metabolite_transptr"/>
</dbReference>
<accession>A0A1N7KTH4</accession>
<dbReference type="AlphaFoldDB" id="A0A1N7KTH4"/>
<keyword evidence="4 7" id="KW-0812">Transmembrane</keyword>
<dbReference type="InterPro" id="IPR045324">
    <property type="entry name" value="Small_multidrug_res"/>
</dbReference>
<proteinExistence type="inferred from homology"/>
<dbReference type="PANTHER" id="PTHR30561">
    <property type="entry name" value="SMR FAMILY PROTON-DEPENDENT DRUG EFFLUX TRANSPORTER SUGE"/>
    <property type="match status" value="1"/>
</dbReference>
<gene>
    <name evidence="9" type="ORF">SAMN05421799_102176</name>
</gene>
<dbReference type="OrthoDB" id="21828at2"/>
<dbReference type="Pfam" id="PF00893">
    <property type="entry name" value="Multi_Drug_Res"/>
    <property type="match status" value="1"/>
</dbReference>
<evidence type="ECO:0000256" key="6">
    <source>
        <dbReference type="ARBA" id="ARBA00023136"/>
    </source>
</evidence>
<sequence length="107" mass="11299">MNGWFLAAAIACEVFATSMLKWTNGFSRLWPSLAVIAGYALSFYALSHALRTIPVGVAYAIWSGVGTAAIAAIGAMAYRQPVTPTMLVGIGLIVAGVVILNLHRPLH</sequence>
<organism evidence="9 10">
    <name type="scientific">Alicyclobacillus vulcanalis</name>
    <dbReference type="NCBI Taxonomy" id="252246"/>
    <lineage>
        <taxon>Bacteria</taxon>
        <taxon>Bacillati</taxon>
        <taxon>Bacillota</taxon>
        <taxon>Bacilli</taxon>
        <taxon>Bacillales</taxon>
        <taxon>Alicyclobacillaceae</taxon>
        <taxon>Alicyclobacillus</taxon>
    </lineage>
</organism>
<protein>
    <submittedName>
        <fullName evidence="9">Small multidrug resistance pump</fullName>
    </submittedName>
</protein>
<dbReference type="GO" id="GO:0005886">
    <property type="term" value="C:plasma membrane"/>
    <property type="evidence" value="ECO:0007669"/>
    <property type="project" value="UniProtKB-SubCell"/>
</dbReference>
<dbReference type="RefSeq" id="WP_076345017.1">
    <property type="nucleotide sequence ID" value="NZ_FTOO01000002.1"/>
</dbReference>